<dbReference type="Proteomes" id="UP000177625">
    <property type="component" value="Unassembled WGS sequence"/>
</dbReference>
<proteinExistence type="predicted"/>
<accession>A0A1E1MPQ7</accession>
<dbReference type="AlphaFoldDB" id="A0A1E1MPQ7"/>
<reference evidence="5" key="1">
    <citation type="submission" date="2016-03" db="EMBL/GenBank/DDBJ databases">
        <authorList>
            <person name="Guldener U."/>
        </authorList>
    </citation>
    <scope>NUCLEOTIDE SEQUENCE [LARGE SCALE GENOMIC DNA]</scope>
</reference>
<evidence type="ECO:0000313" key="4">
    <source>
        <dbReference type="EMBL" id="CZT51084.1"/>
    </source>
</evidence>
<keyword evidence="5" id="KW-1185">Reference proteome</keyword>
<evidence type="ECO:0000313" key="5">
    <source>
        <dbReference type="Proteomes" id="UP000177625"/>
    </source>
</evidence>
<feature type="region of interest" description="Disordered" evidence="2">
    <location>
        <begin position="86"/>
        <end position="121"/>
    </location>
</feature>
<keyword evidence="3" id="KW-0472">Membrane</keyword>
<dbReference type="Gene3D" id="1.10.287.1490">
    <property type="match status" value="1"/>
</dbReference>
<evidence type="ECO:0000256" key="3">
    <source>
        <dbReference type="SAM" id="Phobius"/>
    </source>
</evidence>
<protein>
    <submittedName>
        <fullName evidence="4">Uncharacterized protein</fullName>
    </submittedName>
</protein>
<feature type="coiled-coil region" evidence="1">
    <location>
        <begin position="185"/>
        <end position="282"/>
    </location>
</feature>
<evidence type="ECO:0000256" key="1">
    <source>
        <dbReference type="SAM" id="Coils"/>
    </source>
</evidence>
<feature type="transmembrane region" description="Helical" evidence="3">
    <location>
        <begin position="564"/>
        <end position="586"/>
    </location>
</feature>
<sequence length="681" mass="76125">MSYFEEDADAFLQEMLEASANVVDTFRDPADSPDDWSGAILGLTAAELSYLNGADDDGNDFDGLLQRLGGKDGAIVAAHEFDEIGKDSAEEKENDKQGEEVEENMDLNEEDTSETLTTNQAWPSRIQDLPHEDAILVEIQTLMITASGNYDKLQGQADDLQILLNNASGTNGQLMAEIDRLNSLVKPLNDQLDTTQKLIEDLQKEVQQLTASENHWKKEAGQLESKLRDANSRIEKIEGLFSNSTSTIATASNEIATKQLLVDTVTAELATAHNRITVLEEKEAEKNEVFKALGAAQFESKRSTNQIVALEKKLKQSRIATETVSQNKKVLDELNDVKEENKKLRRANFHVVQDANKKLEIMRETNTRLVLKMNEPQRRIAFREAYHKLQNMPDPVEKIVVNTIEEKEGKEIIFEKVVAHTVEEKENGGFIVARAPGSWTGNDVNAFYGPSLTDSIANYSENIIAANRRMITATRTAALHAKFTAKYLWNQWKHALFWMSMAMLTSVSFIGTDLFDQEPQVQVRVPCCKPKQRNIRGIIVKSTYTKHVDTTSTITSASTTTGDFSSTTAIGMLLLVAGFIYLCTYLQNQADYRKLAIAELALESAVRADILAREGRKAAESEAIRRQWQVAAAHQPDFFESLNSKWTPVYQRPRSTGGITYDYAGIWRCSLQIISGISHTD</sequence>
<dbReference type="EMBL" id="FJVC01000472">
    <property type="protein sequence ID" value="CZT51084.1"/>
    <property type="molecule type" value="Genomic_DNA"/>
</dbReference>
<name>A0A1E1MPQ7_RHYSE</name>
<evidence type="ECO:0000256" key="2">
    <source>
        <dbReference type="SAM" id="MobiDB-lite"/>
    </source>
</evidence>
<feature type="compositionally biased region" description="Basic and acidic residues" evidence="2">
    <location>
        <begin position="86"/>
        <end position="99"/>
    </location>
</feature>
<keyword evidence="1" id="KW-0175">Coiled coil</keyword>
<gene>
    <name evidence="4" type="ORF">RSE6_12168</name>
</gene>
<keyword evidence="3" id="KW-1133">Transmembrane helix</keyword>
<feature type="compositionally biased region" description="Acidic residues" evidence="2">
    <location>
        <begin position="100"/>
        <end position="113"/>
    </location>
</feature>
<keyword evidence="3" id="KW-0812">Transmembrane</keyword>
<organism evidence="4 5">
    <name type="scientific">Rhynchosporium secalis</name>
    <name type="common">Barley scald fungus</name>
    <dbReference type="NCBI Taxonomy" id="38038"/>
    <lineage>
        <taxon>Eukaryota</taxon>
        <taxon>Fungi</taxon>
        <taxon>Dikarya</taxon>
        <taxon>Ascomycota</taxon>
        <taxon>Pezizomycotina</taxon>
        <taxon>Leotiomycetes</taxon>
        <taxon>Helotiales</taxon>
        <taxon>Ploettnerulaceae</taxon>
        <taxon>Rhynchosporium</taxon>
    </lineage>
</organism>